<reference evidence="1" key="1">
    <citation type="submission" date="2018-02" db="EMBL/GenBank/DDBJ databases">
        <title>Rhizophora mucronata_Transcriptome.</title>
        <authorList>
            <person name="Meera S.P."/>
            <person name="Sreeshan A."/>
            <person name="Augustine A."/>
        </authorList>
    </citation>
    <scope>NUCLEOTIDE SEQUENCE</scope>
    <source>
        <tissue evidence="1">Leaf</tissue>
    </source>
</reference>
<dbReference type="EMBL" id="GGEC01083873">
    <property type="protein sequence ID" value="MBX64357.1"/>
    <property type="molecule type" value="Transcribed_RNA"/>
</dbReference>
<organism evidence="1">
    <name type="scientific">Rhizophora mucronata</name>
    <name type="common">Asiatic mangrove</name>
    <dbReference type="NCBI Taxonomy" id="61149"/>
    <lineage>
        <taxon>Eukaryota</taxon>
        <taxon>Viridiplantae</taxon>
        <taxon>Streptophyta</taxon>
        <taxon>Embryophyta</taxon>
        <taxon>Tracheophyta</taxon>
        <taxon>Spermatophyta</taxon>
        <taxon>Magnoliopsida</taxon>
        <taxon>eudicotyledons</taxon>
        <taxon>Gunneridae</taxon>
        <taxon>Pentapetalae</taxon>
        <taxon>rosids</taxon>
        <taxon>fabids</taxon>
        <taxon>Malpighiales</taxon>
        <taxon>Rhizophoraceae</taxon>
        <taxon>Rhizophora</taxon>
    </lineage>
</organism>
<sequence>MDTCLWRALFVVPIWLLSSAWPIVKSLCVSSVR</sequence>
<protein>
    <submittedName>
        <fullName evidence="1">Uncharacterized protein</fullName>
    </submittedName>
</protein>
<evidence type="ECO:0000313" key="1">
    <source>
        <dbReference type="EMBL" id="MBX64357.1"/>
    </source>
</evidence>
<dbReference type="AlphaFoldDB" id="A0A2P2QBR9"/>
<accession>A0A2P2QBR9</accession>
<name>A0A2P2QBR9_RHIMU</name>
<proteinExistence type="predicted"/>